<evidence type="ECO:0000313" key="1">
    <source>
        <dbReference type="EMBL" id="GAA3712261.1"/>
    </source>
</evidence>
<accession>A0ABP7E0H0</accession>
<reference evidence="2" key="1">
    <citation type="journal article" date="2019" name="Int. J. Syst. Evol. Microbiol.">
        <title>The Global Catalogue of Microorganisms (GCM) 10K type strain sequencing project: providing services to taxonomists for standard genome sequencing and annotation.</title>
        <authorList>
            <consortium name="The Broad Institute Genomics Platform"/>
            <consortium name="The Broad Institute Genome Sequencing Center for Infectious Disease"/>
            <person name="Wu L."/>
            <person name="Ma J."/>
        </authorList>
    </citation>
    <scope>NUCLEOTIDE SEQUENCE [LARGE SCALE GENOMIC DNA]</scope>
    <source>
        <strain evidence="2">JCM 16904</strain>
    </source>
</reference>
<gene>
    <name evidence="1" type="ORF">GCM10022224_092320</name>
</gene>
<organism evidence="1 2">
    <name type="scientific">Nonomuraea antimicrobica</name>
    <dbReference type="NCBI Taxonomy" id="561173"/>
    <lineage>
        <taxon>Bacteria</taxon>
        <taxon>Bacillati</taxon>
        <taxon>Actinomycetota</taxon>
        <taxon>Actinomycetes</taxon>
        <taxon>Streptosporangiales</taxon>
        <taxon>Streptosporangiaceae</taxon>
        <taxon>Nonomuraea</taxon>
    </lineage>
</organism>
<dbReference type="Proteomes" id="UP001500902">
    <property type="component" value="Unassembled WGS sequence"/>
</dbReference>
<proteinExistence type="predicted"/>
<keyword evidence="2" id="KW-1185">Reference proteome</keyword>
<name>A0ABP7E0H0_9ACTN</name>
<evidence type="ECO:0000313" key="2">
    <source>
        <dbReference type="Proteomes" id="UP001500902"/>
    </source>
</evidence>
<protein>
    <submittedName>
        <fullName evidence="1">Uncharacterized protein</fullName>
    </submittedName>
</protein>
<sequence length="117" mass="12762">MVSPARGPWPIVMCGVRPFTADWGTWRGGWTPAGCTCPTFTISVGEKRQIRTTPRIGLFTEASGWADFRVSECERSEVPPLPLEVVVYHLYVTLLSALSADRPVPVGSAAPHRAPAR</sequence>
<comment type="caution">
    <text evidence="1">The sequence shown here is derived from an EMBL/GenBank/DDBJ whole genome shotgun (WGS) entry which is preliminary data.</text>
</comment>
<dbReference type="EMBL" id="BAAAZP010000217">
    <property type="protein sequence ID" value="GAA3712261.1"/>
    <property type="molecule type" value="Genomic_DNA"/>
</dbReference>